<dbReference type="CDD" id="cd00448">
    <property type="entry name" value="YjgF_YER057c_UK114_family"/>
    <property type="match status" value="1"/>
</dbReference>
<dbReference type="PANTHER" id="PTHR11803">
    <property type="entry name" value="2-IMINOBUTANOATE/2-IMINOPROPANOATE DEAMINASE RIDA"/>
    <property type="match status" value="1"/>
</dbReference>
<protein>
    <submittedName>
        <fullName evidence="2">RidA family protein</fullName>
    </submittedName>
</protein>
<dbReference type="InterPro" id="IPR006175">
    <property type="entry name" value="YjgF/YER057c/UK114"/>
</dbReference>
<dbReference type="NCBIfam" id="TIGR00004">
    <property type="entry name" value="Rid family detoxifying hydrolase"/>
    <property type="match status" value="1"/>
</dbReference>
<keyword evidence="3" id="KW-1185">Reference proteome</keyword>
<gene>
    <name evidence="2" type="ORF">G4223_01515</name>
</gene>
<dbReference type="Proteomes" id="UP000480684">
    <property type="component" value="Unassembled WGS sequence"/>
</dbReference>
<organism evidence="2 3">
    <name type="scientific">Magnetospirillum aberrantis SpK</name>
    <dbReference type="NCBI Taxonomy" id="908842"/>
    <lineage>
        <taxon>Bacteria</taxon>
        <taxon>Pseudomonadati</taxon>
        <taxon>Pseudomonadota</taxon>
        <taxon>Alphaproteobacteria</taxon>
        <taxon>Rhodospirillales</taxon>
        <taxon>Rhodospirillaceae</taxon>
        <taxon>Magnetospirillum</taxon>
    </lineage>
</organism>
<comment type="similarity">
    <text evidence="1">Belongs to the RutC family.</text>
</comment>
<proteinExistence type="inferred from homology"/>
<dbReference type="PANTHER" id="PTHR11803:SF58">
    <property type="entry name" value="PROTEIN HMF1-RELATED"/>
    <property type="match status" value="1"/>
</dbReference>
<dbReference type="EMBL" id="JAAIYP010000007">
    <property type="protein sequence ID" value="NFV78795.1"/>
    <property type="molecule type" value="Genomic_DNA"/>
</dbReference>
<dbReference type="PROSITE" id="PS01094">
    <property type="entry name" value="UPF0076"/>
    <property type="match status" value="1"/>
</dbReference>
<dbReference type="GO" id="GO:0005829">
    <property type="term" value="C:cytosol"/>
    <property type="evidence" value="ECO:0007669"/>
    <property type="project" value="TreeGrafter"/>
</dbReference>
<dbReference type="RefSeq" id="WP_163674076.1">
    <property type="nucleotide sequence ID" value="NZ_JAAIYP010000007.1"/>
</dbReference>
<comment type="caution">
    <text evidence="2">The sequence shown here is derived from an EMBL/GenBank/DDBJ whole genome shotgun (WGS) entry which is preliminary data.</text>
</comment>
<dbReference type="SUPFAM" id="SSF55298">
    <property type="entry name" value="YjgF-like"/>
    <property type="match status" value="1"/>
</dbReference>
<accession>A0A7C9UX05</accession>
<evidence type="ECO:0000313" key="3">
    <source>
        <dbReference type="Proteomes" id="UP000480684"/>
    </source>
</evidence>
<dbReference type="AlphaFoldDB" id="A0A7C9UX05"/>
<reference evidence="2 3" key="1">
    <citation type="submission" date="2020-02" db="EMBL/GenBank/DDBJ databases">
        <authorList>
            <person name="Dziuba M."/>
            <person name="Kuznetsov B."/>
            <person name="Mardanov A."/>
            <person name="Ravin N."/>
            <person name="Grouzdev D."/>
        </authorList>
    </citation>
    <scope>NUCLEOTIDE SEQUENCE [LARGE SCALE GENOMIC DNA]</scope>
    <source>
        <strain evidence="2 3">SpK</strain>
    </source>
</reference>
<dbReference type="InterPro" id="IPR035959">
    <property type="entry name" value="RutC-like_sf"/>
</dbReference>
<evidence type="ECO:0000313" key="2">
    <source>
        <dbReference type="EMBL" id="NFV78795.1"/>
    </source>
</evidence>
<dbReference type="Pfam" id="PF01042">
    <property type="entry name" value="Ribonuc_L-PSP"/>
    <property type="match status" value="1"/>
</dbReference>
<name>A0A7C9UX05_9PROT</name>
<dbReference type="GO" id="GO:0019239">
    <property type="term" value="F:deaminase activity"/>
    <property type="evidence" value="ECO:0007669"/>
    <property type="project" value="TreeGrafter"/>
</dbReference>
<dbReference type="InterPro" id="IPR006056">
    <property type="entry name" value="RidA"/>
</dbReference>
<dbReference type="FunFam" id="3.30.1330.40:FF:000001">
    <property type="entry name" value="L-PSP family endoribonuclease"/>
    <property type="match status" value="1"/>
</dbReference>
<dbReference type="Gene3D" id="3.30.1330.40">
    <property type="entry name" value="RutC-like"/>
    <property type="match status" value="1"/>
</dbReference>
<evidence type="ECO:0000256" key="1">
    <source>
        <dbReference type="ARBA" id="ARBA00010552"/>
    </source>
</evidence>
<dbReference type="InterPro" id="IPR019897">
    <property type="entry name" value="RidA_CS"/>
</dbReference>
<sequence length="124" mass="13155">MKTVHSDKAPAAIGPYSQGIATDGWFYSSGQIPLGLDGQIVGTGIEEQAEQVFANLRAVLAAAGSSLGKVVKATVFLKDLEDFAKLNGIYEKAFGDHKPARSCVQVARLPRDVLLEIEVVARVG</sequence>